<comment type="caution">
    <text evidence="2">The sequence shown here is derived from an EMBL/GenBank/DDBJ whole genome shotgun (WGS) entry which is preliminary data.</text>
</comment>
<dbReference type="OrthoDB" id="3728083at2"/>
<evidence type="ECO:0000313" key="3">
    <source>
        <dbReference type="Proteomes" id="UP000323221"/>
    </source>
</evidence>
<keyword evidence="3" id="KW-1185">Reference proteome</keyword>
<accession>A0A5M8QDY9</accession>
<evidence type="ECO:0000313" key="2">
    <source>
        <dbReference type="EMBL" id="KAA6433130.1"/>
    </source>
</evidence>
<dbReference type="Pfam" id="PF13794">
    <property type="entry name" value="MiaE_2"/>
    <property type="match status" value="1"/>
</dbReference>
<protein>
    <recommendedName>
        <fullName evidence="1">Ferritin-like domain-containing protein</fullName>
    </recommendedName>
</protein>
<feature type="domain" description="Ferritin-like" evidence="1">
    <location>
        <begin position="130"/>
        <end position="267"/>
    </location>
</feature>
<name>A0A5M8QDY9_9MICO</name>
<organism evidence="2 3">
    <name type="scientific">Agrococcus sediminis</name>
    <dbReference type="NCBI Taxonomy" id="2599924"/>
    <lineage>
        <taxon>Bacteria</taxon>
        <taxon>Bacillati</taxon>
        <taxon>Actinomycetota</taxon>
        <taxon>Actinomycetes</taxon>
        <taxon>Micrococcales</taxon>
        <taxon>Microbacteriaceae</taxon>
        <taxon>Agrococcus</taxon>
    </lineage>
</organism>
<dbReference type="EMBL" id="VOIR01000014">
    <property type="protein sequence ID" value="KAA6433130.1"/>
    <property type="molecule type" value="Genomic_DNA"/>
</dbReference>
<dbReference type="Proteomes" id="UP000323221">
    <property type="component" value="Unassembled WGS sequence"/>
</dbReference>
<reference evidence="2 3" key="1">
    <citation type="submission" date="2019-08" db="EMBL/GenBank/DDBJ databases">
        <title>Agrococcus lahaulensis sp. nov., isolated from a cold desert of the Indian Himalayas.</title>
        <authorList>
            <person name="Qu J.H."/>
        </authorList>
    </citation>
    <scope>NUCLEOTIDE SEQUENCE [LARGE SCALE GENOMIC DNA]</scope>
    <source>
        <strain evidence="2 3">NS18</strain>
    </source>
</reference>
<sequence length="309" mass="33891">MARQRERDRLRLDREGLEDAAVGEGLDHVGVDGEVLEGQERVPPVRLLRPAYPGACGRGRIAALDCSTVVKWFDRTPRDVTRQLLRHHRVPVVGDRVLLQDVRPALVPFVGQALGLELDLVAKAGRVLEQAPSLETQVALADVVRIHATRAGAFARILDGEGVEPEDAMRPFADATRDFSNLVEGADWYEQVLAIHVISGLLEDFFVAIVPGLPEDDQDAMLRALRGESAHGHLVRILQAAIHATPRLSDRLAVWGRRLVGDALLQMYLAVNGPDDSGRAVPSQPRLEPAFNDIVASHTRRMDELGLTA</sequence>
<dbReference type="InterPro" id="IPR059125">
    <property type="entry name" value="Ferritin_actino"/>
</dbReference>
<dbReference type="Gene3D" id="1.20.1260.10">
    <property type="match status" value="1"/>
</dbReference>
<gene>
    <name evidence="2" type="ORF">FQ330_08370</name>
</gene>
<dbReference type="InterPro" id="IPR012347">
    <property type="entry name" value="Ferritin-like"/>
</dbReference>
<evidence type="ECO:0000259" key="1">
    <source>
        <dbReference type="Pfam" id="PF13794"/>
    </source>
</evidence>
<proteinExistence type="predicted"/>
<dbReference type="AlphaFoldDB" id="A0A5M8QDY9"/>